<dbReference type="EMBL" id="BQNB010021154">
    <property type="protein sequence ID" value="GJU03451.1"/>
    <property type="molecule type" value="Genomic_DNA"/>
</dbReference>
<accession>A0ABQ5ITQ1</accession>
<dbReference type="Proteomes" id="UP001151760">
    <property type="component" value="Unassembled WGS sequence"/>
</dbReference>
<comment type="caution">
    <text evidence="1">The sequence shown here is derived from an EMBL/GenBank/DDBJ whole genome shotgun (WGS) entry which is preliminary data.</text>
</comment>
<keyword evidence="2" id="KW-1185">Reference proteome</keyword>
<proteinExistence type="predicted"/>
<evidence type="ECO:0000313" key="2">
    <source>
        <dbReference type="Proteomes" id="UP001151760"/>
    </source>
</evidence>
<reference evidence="1" key="1">
    <citation type="journal article" date="2022" name="Int. J. Mol. Sci.">
        <title>Draft Genome of Tanacetum Coccineum: Genomic Comparison of Closely Related Tanacetum-Family Plants.</title>
        <authorList>
            <person name="Yamashiro T."/>
            <person name="Shiraishi A."/>
            <person name="Nakayama K."/>
            <person name="Satake H."/>
        </authorList>
    </citation>
    <scope>NUCLEOTIDE SEQUENCE</scope>
</reference>
<name>A0ABQ5ITQ1_9ASTR</name>
<gene>
    <name evidence="1" type="ORF">Tco_1113789</name>
</gene>
<organism evidence="1 2">
    <name type="scientific">Tanacetum coccineum</name>
    <dbReference type="NCBI Taxonomy" id="301880"/>
    <lineage>
        <taxon>Eukaryota</taxon>
        <taxon>Viridiplantae</taxon>
        <taxon>Streptophyta</taxon>
        <taxon>Embryophyta</taxon>
        <taxon>Tracheophyta</taxon>
        <taxon>Spermatophyta</taxon>
        <taxon>Magnoliopsida</taxon>
        <taxon>eudicotyledons</taxon>
        <taxon>Gunneridae</taxon>
        <taxon>Pentapetalae</taxon>
        <taxon>asterids</taxon>
        <taxon>campanulids</taxon>
        <taxon>Asterales</taxon>
        <taxon>Asteraceae</taxon>
        <taxon>Asteroideae</taxon>
        <taxon>Anthemideae</taxon>
        <taxon>Anthemidinae</taxon>
        <taxon>Tanacetum</taxon>
    </lineage>
</organism>
<reference evidence="1" key="2">
    <citation type="submission" date="2022-01" db="EMBL/GenBank/DDBJ databases">
        <authorList>
            <person name="Yamashiro T."/>
            <person name="Shiraishi A."/>
            <person name="Satake H."/>
            <person name="Nakayama K."/>
        </authorList>
    </citation>
    <scope>NUCLEOTIDE SEQUENCE</scope>
</reference>
<evidence type="ECO:0000313" key="1">
    <source>
        <dbReference type="EMBL" id="GJU03451.1"/>
    </source>
</evidence>
<protein>
    <submittedName>
        <fullName evidence="1">Uncharacterized protein</fullName>
    </submittedName>
</protein>
<sequence>MLTTLRDTKAQVTPVGEVALSIPSGQPGREHGIWTQLGKLETDVLNARRSMSSAQAALSSSKGGGYGFAEKGNSFASGDNASERKSIISYPPMYLVKESLTWVSNVESVGYTATLASLLTIEQFELASNGRKFNITADLVEEDKEVAKWVIRAGLSKWVRIGLGRTGHLWNGLKCGHGQQELDWDSYEKMEREIALQKVPKSANVAKAKEMAQIRAER</sequence>